<keyword evidence="2" id="KW-1185">Reference proteome</keyword>
<dbReference type="Pfam" id="PF09957">
    <property type="entry name" value="VapB_antitoxin"/>
    <property type="match status" value="1"/>
</dbReference>
<accession>A0ABW6T3T3</accession>
<dbReference type="EMBL" id="JBIASD010000039">
    <property type="protein sequence ID" value="MFF3671042.1"/>
    <property type="molecule type" value="Genomic_DNA"/>
</dbReference>
<protein>
    <submittedName>
        <fullName evidence="1">Type II toxin-antitoxin system VapB family antitoxin</fullName>
    </submittedName>
</protein>
<comment type="caution">
    <text evidence="1">The sequence shown here is derived from an EMBL/GenBank/DDBJ whole genome shotgun (WGS) entry which is preliminary data.</text>
</comment>
<sequence length="46" mass="5321">MSIDVDDELLADVMRQLPEMSTEEVIEHALRRLIYPRLASQPVLRA</sequence>
<dbReference type="InterPro" id="IPR019239">
    <property type="entry name" value="VapB_antitoxin"/>
</dbReference>
<evidence type="ECO:0000313" key="2">
    <source>
        <dbReference type="Proteomes" id="UP001602013"/>
    </source>
</evidence>
<organism evidence="1 2">
    <name type="scientific">Microtetraspora malaysiensis</name>
    <dbReference type="NCBI Taxonomy" id="161358"/>
    <lineage>
        <taxon>Bacteria</taxon>
        <taxon>Bacillati</taxon>
        <taxon>Actinomycetota</taxon>
        <taxon>Actinomycetes</taxon>
        <taxon>Streptosporangiales</taxon>
        <taxon>Streptosporangiaceae</taxon>
        <taxon>Microtetraspora</taxon>
    </lineage>
</organism>
<evidence type="ECO:0000313" key="1">
    <source>
        <dbReference type="EMBL" id="MFF3671042.1"/>
    </source>
</evidence>
<name>A0ABW6T3T3_9ACTN</name>
<dbReference type="Proteomes" id="UP001602013">
    <property type="component" value="Unassembled WGS sequence"/>
</dbReference>
<proteinExistence type="predicted"/>
<gene>
    <name evidence="1" type="ORF">ACFYXI_36195</name>
</gene>
<dbReference type="RefSeq" id="WP_387417245.1">
    <property type="nucleotide sequence ID" value="NZ_CP191998.1"/>
</dbReference>
<reference evidence="1 2" key="1">
    <citation type="submission" date="2024-10" db="EMBL/GenBank/DDBJ databases">
        <title>The Natural Products Discovery Center: Release of the First 8490 Sequenced Strains for Exploring Actinobacteria Biosynthetic Diversity.</title>
        <authorList>
            <person name="Kalkreuter E."/>
            <person name="Kautsar S.A."/>
            <person name="Yang D."/>
            <person name="Bader C.D."/>
            <person name="Teijaro C.N."/>
            <person name="Fluegel L."/>
            <person name="Davis C.M."/>
            <person name="Simpson J.R."/>
            <person name="Lauterbach L."/>
            <person name="Steele A.D."/>
            <person name="Gui C."/>
            <person name="Meng S."/>
            <person name="Li G."/>
            <person name="Viehrig K."/>
            <person name="Ye F."/>
            <person name="Su P."/>
            <person name="Kiefer A.F."/>
            <person name="Nichols A."/>
            <person name="Cepeda A.J."/>
            <person name="Yan W."/>
            <person name="Fan B."/>
            <person name="Jiang Y."/>
            <person name="Adhikari A."/>
            <person name="Zheng C.-J."/>
            <person name="Schuster L."/>
            <person name="Cowan T.M."/>
            <person name="Smanski M.J."/>
            <person name="Chevrette M.G."/>
            <person name="De Carvalho L.P.S."/>
            <person name="Shen B."/>
        </authorList>
    </citation>
    <scope>NUCLEOTIDE SEQUENCE [LARGE SCALE GENOMIC DNA]</scope>
    <source>
        <strain evidence="1 2">NPDC002173</strain>
    </source>
</reference>